<feature type="compositionally biased region" description="Gly residues" evidence="1">
    <location>
        <begin position="96"/>
        <end position="105"/>
    </location>
</feature>
<protein>
    <submittedName>
        <fullName evidence="3">Putative membrane protein</fullName>
    </submittedName>
</protein>
<dbReference type="EMBL" id="FUHU01000038">
    <property type="protein sequence ID" value="SJM63461.1"/>
    <property type="molecule type" value="Genomic_DNA"/>
</dbReference>
<proteinExistence type="predicted"/>
<feature type="compositionally biased region" description="Low complexity" evidence="1">
    <location>
        <begin position="86"/>
        <end position="95"/>
    </location>
</feature>
<organism evidence="3 4">
    <name type="scientific">Agrococcus casei LMG 22410</name>
    <dbReference type="NCBI Taxonomy" id="1255656"/>
    <lineage>
        <taxon>Bacteria</taxon>
        <taxon>Bacillati</taxon>
        <taxon>Actinomycetota</taxon>
        <taxon>Actinomycetes</taxon>
        <taxon>Micrococcales</taxon>
        <taxon>Microbacteriaceae</taxon>
        <taxon>Agrococcus</taxon>
    </lineage>
</organism>
<evidence type="ECO:0000313" key="3">
    <source>
        <dbReference type="EMBL" id="SJM63461.1"/>
    </source>
</evidence>
<name>A0A1R4G5K7_9MICO</name>
<dbReference type="InterPro" id="IPR021401">
    <property type="entry name" value="DUF3040"/>
</dbReference>
<feature type="region of interest" description="Disordered" evidence="1">
    <location>
        <begin position="86"/>
        <end position="129"/>
    </location>
</feature>
<dbReference type="GeneID" id="303173343"/>
<dbReference type="RefSeq" id="WP_086992214.1">
    <property type="nucleotide sequence ID" value="NZ_FUHU01000038.1"/>
</dbReference>
<feature type="transmembrane region" description="Helical" evidence="2">
    <location>
        <begin position="37"/>
        <end position="56"/>
    </location>
</feature>
<evidence type="ECO:0000256" key="2">
    <source>
        <dbReference type="SAM" id="Phobius"/>
    </source>
</evidence>
<sequence length="129" mass="13446">MPLSEEEQRLLDEMERNLYKREADTVSVSTGPRTVNYTRVAIGLLIVLVGLGIVLAGVATKLIVIGAVGFVAAVAGLVVAFSASKPAAESDAESGGKAGASGSSGGKAKTGSSFMDRMSDEWDKRQERD</sequence>
<evidence type="ECO:0000313" key="4">
    <source>
        <dbReference type="Proteomes" id="UP000195787"/>
    </source>
</evidence>
<dbReference type="OrthoDB" id="5244024at2"/>
<accession>A0A1R4G5K7</accession>
<dbReference type="AlphaFoldDB" id="A0A1R4G5K7"/>
<keyword evidence="2" id="KW-0472">Membrane</keyword>
<evidence type="ECO:0000256" key="1">
    <source>
        <dbReference type="SAM" id="MobiDB-lite"/>
    </source>
</evidence>
<dbReference type="Pfam" id="PF11239">
    <property type="entry name" value="DUF3040"/>
    <property type="match status" value="1"/>
</dbReference>
<feature type="compositionally biased region" description="Basic and acidic residues" evidence="1">
    <location>
        <begin position="117"/>
        <end position="129"/>
    </location>
</feature>
<gene>
    <name evidence="3" type="ORF">CZ674_08975</name>
</gene>
<keyword evidence="2" id="KW-1133">Transmembrane helix</keyword>
<feature type="transmembrane region" description="Helical" evidence="2">
    <location>
        <begin position="62"/>
        <end position="81"/>
    </location>
</feature>
<dbReference type="Proteomes" id="UP000195787">
    <property type="component" value="Unassembled WGS sequence"/>
</dbReference>
<keyword evidence="4" id="KW-1185">Reference proteome</keyword>
<keyword evidence="2" id="KW-0812">Transmembrane</keyword>
<reference evidence="3 4" key="1">
    <citation type="submission" date="2017-02" db="EMBL/GenBank/DDBJ databases">
        <authorList>
            <person name="Peterson S.W."/>
        </authorList>
    </citation>
    <scope>NUCLEOTIDE SEQUENCE [LARGE SCALE GENOMIC DNA]</scope>
    <source>
        <strain evidence="3 4">LMG 22410</strain>
    </source>
</reference>